<sequence length="896" mass="101447">MDPLTALSTAAAVVQFADFGYRLVKNAHELYTSPQGQKSKHIELSIVSHDLSRLADAVEAKLGDNEGPGGEVLRLCRECASTNHELQEILGKLKARGKTKVALAVDSWRVTLKQVATADNIEKLANRLNLIRQQMNVALLYLLLDEAGKNGIELRQFVKQQADMIATLDRVDSTTKQFSTGIMGLVDKWPADNQAEVDEMVRYVLSDKWNGSEYAKRTLLDRNSEDADKLDKVCQSLYFESISYRETSIPKRHAATFEWIFHDPRTSEDGDPLWSNFPQWLREDSRDIYWITGKPGAGKSTLVKFFAQDPRFEQLLRTWAAGSQLLVARFFSWTSGANKLQKSHEGLFRTLLLEAIQQRPQLAIDIFPARWFLLQSFDGNVKLPAPTMDELVVGFRNLLRGTGEKFKLALLIDGLDEFDEDHDKLVQILRDANAAAGVKVCASSRPWNVFRDAYGNNPMLRLENLTREDIQSFVKEQLELSPGYHEFAATSPQVARKIIDDIVDKAQGVFLWVSVISGLLEADFREGAGISALQAVIDRLPSEVADLFRYIWDRTSKRFRAEASQFFQVMNASQDHNITLAATTLWFGDREIPIDLDATAVTNKYLTSATKSLERKLMSRTGGLLELVHSESLWGRQLHVEFMHRTANDWVRENWASITSATDPDFDARFWIVKGAVLTKSVTPKPLKHYHDVNGLLLAVLRLASGFPADHPDMGNVMILLDRLNSHKFMARRHAITDLHTAGMKLERTLDTMVSKDNNMLEIAALVPIPVYLKQQVHQDPGLFSSPGLYSRLLNNIIFGEVLYPDQTEARLQLLGFLTQEKYRPLFDRVGMTKPTMEHVKILAGLAPKNTDIHTFSIDVLRILESRVALDRRNRLSKRVGEFRVSLGEIFRRKES</sequence>
<keyword evidence="1" id="KW-0677">Repeat</keyword>
<evidence type="ECO:0000259" key="3">
    <source>
        <dbReference type="Pfam" id="PF25053"/>
    </source>
</evidence>
<evidence type="ECO:0000256" key="1">
    <source>
        <dbReference type="ARBA" id="ARBA00022737"/>
    </source>
</evidence>
<dbReference type="RefSeq" id="XP_062663147.1">
    <property type="nucleotide sequence ID" value="XM_062797689.1"/>
</dbReference>
<name>A0AAE0HN81_9PEZI</name>
<organism evidence="4 5">
    <name type="scientific">Chaetomium fimeti</name>
    <dbReference type="NCBI Taxonomy" id="1854472"/>
    <lineage>
        <taxon>Eukaryota</taxon>
        <taxon>Fungi</taxon>
        <taxon>Dikarya</taxon>
        <taxon>Ascomycota</taxon>
        <taxon>Pezizomycotina</taxon>
        <taxon>Sordariomycetes</taxon>
        <taxon>Sordariomycetidae</taxon>
        <taxon>Sordariales</taxon>
        <taxon>Chaetomiaceae</taxon>
        <taxon>Chaetomium</taxon>
    </lineage>
</organism>
<protein>
    <recommendedName>
        <fullName evidence="6">NACHT domain-containing protein</fullName>
    </recommendedName>
</protein>
<evidence type="ECO:0000313" key="5">
    <source>
        <dbReference type="Proteomes" id="UP001278766"/>
    </source>
</evidence>
<proteinExistence type="predicted"/>
<keyword evidence="5" id="KW-1185">Reference proteome</keyword>
<dbReference type="Pfam" id="PF24883">
    <property type="entry name" value="NPHP3_N"/>
    <property type="match status" value="1"/>
</dbReference>
<comment type="caution">
    <text evidence="4">The sequence shown here is derived from an EMBL/GenBank/DDBJ whole genome shotgun (WGS) entry which is preliminary data.</text>
</comment>
<gene>
    <name evidence="4" type="ORF">B0H64DRAFT_102915</name>
</gene>
<evidence type="ECO:0000313" key="4">
    <source>
        <dbReference type="EMBL" id="KAK3299633.1"/>
    </source>
</evidence>
<dbReference type="EMBL" id="JAUEPN010000002">
    <property type="protein sequence ID" value="KAK3299633.1"/>
    <property type="molecule type" value="Genomic_DNA"/>
</dbReference>
<dbReference type="InterPro" id="IPR056884">
    <property type="entry name" value="NPHP3-like_N"/>
</dbReference>
<feature type="domain" description="Nephrocystin 3-like N-terminal" evidence="2">
    <location>
        <begin position="276"/>
        <end position="445"/>
    </location>
</feature>
<evidence type="ECO:0008006" key="6">
    <source>
        <dbReference type="Google" id="ProtNLM"/>
    </source>
</evidence>
<evidence type="ECO:0000259" key="2">
    <source>
        <dbReference type="Pfam" id="PF24883"/>
    </source>
</evidence>
<dbReference type="InterPro" id="IPR056693">
    <property type="entry name" value="DUF7791"/>
</dbReference>
<dbReference type="Pfam" id="PF25053">
    <property type="entry name" value="DUF7791"/>
    <property type="match status" value="1"/>
</dbReference>
<dbReference type="SUPFAM" id="SSF52540">
    <property type="entry name" value="P-loop containing nucleoside triphosphate hydrolases"/>
    <property type="match status" value="1"/>
</dbReference>
<reference evidence="4" key="2">
    <citation type="submission" date="2023-06" db="EMBL/GenBank/DDBJ databases">
        <authorList>
            <consortium name="Lawrence Berkeley National Laboratory"/>
            <person name="Haridas S."/>
            <person name="Hensen N."/>
            <person name="Bonometti L."/>
            <person name="Westerberg I."/>
            <person name="Brannstrom I.O."/>
            <person name="Guillou S."/>
            <person name="Cros-Aarteil S."/>
            <person name="Calhoun S."/>
            <person name="Kuo A."/>
            <person name="Mondo S."/>
            <person name="Pangilinan J."/>
            <person name="Riley R."/>
            <person name="Labutti K."/>
            <person name="Andreopoulos B."/>
            <person name="Lipzen A."/>
            <person name="Chen C."/>
            <person name="Yanf M."/>
            <person name="Daum C."/>
            <person name="Ng V."/>
            <person name="Clum A."/>
            <person name="Steindorff A."/>
            <person name="Ohm R."/>
            <person name="Martin F."/>
            <person name="Silar P."/>
            <person name="Natvig D."/>
            <person name="Lalanne C."/>
            <person name="Gautier V."/>
            <person name="Ament-Velasquez S.L."/>
            <person name="Kruys A."/>
            <person name="Hutchinson M.I."/>
            <person name="Powell A.J."/>
            <person name="Barry K."/>
            <person name="Miller A.N."/>
            <person name="Grigoriev I.V."/>
            <person name="Debuchy R."/>
            <person name="Gladieux P."/>
            <person name="Thoren M.H."/>
            <person name="Johannesson H."/>
        </authorList>
    </citation>
    <scope>NUCLEOTIDE SEQUENCE</scope>
    <source>
        <strain evidence="4">CBS 168.71</strain>
    </source>
</reference>
<dbReference type="InterPro" id="IPR027417">
    <property type="entry name" value="P-loop_NTPase"/>
</dbReference>
<dbReference type="Proteomes" id="UP001278766">
    <property type="component" value="Unassembled WGS sequence"/>
</dbReference>
<dbReference type="PANTHER" id="PTHR10039">
    <property type="entry name" value="AMELOGENIN"/>
    <property type="match status" value="1"/>
</dbReference>
<accession>A0AAE0HN81</accession>
<feature type="domain" description="DUF7791" evidence="3">
    <location>
        <begin position="557"/>
        <end position="677"/>
    </location>
</feature>
<dbReference type="AlphaFoldDB" id="A0AAE0HN81"/>
<dbReference type="Gene3D" id="3.40.50.300">
    <property type="entry name" value="P-loop containing nucleotide triphosphate hydrolases"/>
    <property type="match status" value="1"/>
</dbReference>
<reference evidence="4" key="1">
    <citation type="journal article" date="2023" name="Mol. Phylogenet. Evol.">
        <title>Genome-scale phylogeny and comparative genomics of the fungal order Sordariales.</title>
        <authorList>
            <person name="Hensen N."/>
            <person name="Bonometti L."/>
            <person name="Westerberg I."/>
            <person name="Brannstrom I.O."/>
            <person name="Guillou S."/>
            <person name="Cros-Aarteil S."/>
            <person name="Calhoun S."/>
            <person name="Haridas S."/>
            <person name="Kuo A."/>
            <person name="Mondo S."/>
            <person name="Pangilinan J."/>
            <person name="Riley R."/>
            <person name="LaButti K."/>
            <person name="Andreopoulos B."/>
            <person name="Lipzen A."/>
            <person name="Chen C."/>
            <person name="Yan M."/>
            <person name="Daum C."/>
            <person name="Ng V."/>
            <person name="Clum A."/>
            <person name="Steindorff A."/>
            <person name="Ohm R.A."/>
            <person name="Martin F."/>
            <person name="Silar P."/>
            <person name="Natvig D.O."/>
            <person name="Lalanne C."/>
            <person name="Gautier V."/>
            <person name="Ament-Velasquez S.L."/>
            <person name="Kruys A."/>
            <person name="Hutchinson M.I."/>
            <person name="Powell A.J."/>
            <person name="Barry K."/>
            <person name="Miller A.N."/>
            <person name="Grigoriev I.V."/>
            <person name="Debuchy R."/>
            <person name="Gladieux P."/>
            <person name="Hiltunen Thoren M."/>
            <person name="Johannesson H."/>
        </authorList>
    </citation>
    <scope>NUCLEOTIDE SEQUENCE</scope>
    <source>
        <strain evidence="4">CBS 168.71</strain>
    </source>
</reference>
<dbReference type="GeneID" id="87834637"/>
<dbReference type="PANTHER" id="PTHR10039:SF5">
    <property type="entry name" value="NACHT DOMAIN-CONTAINING PROTEIN"/>
    <property type="match status" value="1"/>
</dbReference>